<dbReference type="InterPro" id="IPR014748">
    <property type="entry name" value="Enoyl-CoA_hydra_C"/>
</dbReference>
<evidence type="ECO:0000256" key="4">
    <source>
        <dbReference type="ARBA" id="ARBA00023140"/>
    </source>
</evidence>
<evidence type="ECO:0000313" key="7">
    <source>
        <dbReference type="EMBL" id="OWP01155.1"/>
    </source>
</evidence>
<dbReference type="Gene3D" id="3.90.226.10">
    <property type="entry name" value="2-enoyl-CoA Hydratase, Chain A, domain 1"/>
    <property type="match status" value="1"/>
</dbReference>
<dbReference type="GO" id="GO:0016853">
    <property type="term" value="F:isomerase activity"/>
    <property type="evidence" value="ECO:0007669"/>
    <property type="project" value="UniProtKB-KW"/>
</dbReference>
<dbReference type="AlphaFoldDB" id="A0A218Z1K6"/>
<dbReference type="InterPro" id="IPR029045">
    <property type="entry name" value="ClpP/crotonase-like_dom_sf"/>
</dbReference>
<dbReference type="PANTHER" id="PTHR11941">
    <property type="entry name" value="ENOYL-COA HYDRATASE-RELATED"/>
    <property type="match status" value="1"/>
</dbReference>
<comment type="subcellular location">
    <subcellularLocation>
        <location evidence="1">Peroxisome</location>
    </subcellularLocation>
</comment>
<dbReference type="Proteomes" id="UP000242519">
    <property type="component" value="Unassembled WGS sequence"/>
</dbReference>
<dbReference type="GO" id="GO:0005739">
    <property type="term" value="C:mitochondrion"/>
    <property type="evidence" value="ECO:0007669"/>
    <property type="project" value="TreeGrafter"/>
</dbReference>
<comment type="pathway">
    <text evidence="2">Siderophore biosynthesis.</text>
</comment>
<dbReference type="InParanoid" id="A0A218Z1K6"/>
<dbReference type="GO" id="GO:0006635">
    <property type="term" value="P:fatty acid beta-oxidation"/>
    <property type="evidence" value="ECO:0007669"/>
    <property type="project" value="TreeGrafter"/>
</dbReference>
<comment type="caution">
    <text evidence="7">The sequence shown here is derived from an EMBL/GenBank/DDBJ whole genome shotgun (WGS) entry which is preliminary data.</text>
</comment>
<protein>
    <recommendedName>
        <fullName evidence="9">Enoyl-CoA hydratase</fullName>
    </recommendedName>
</protein>
<keyword evidence="4" id="KW-0576">Peroxisome</keyword>
<evidence type="ECO:0000256" key="2">
    <source>
        <dbReference type="ARBA" id="ARBA00004924"/>
    </source>
</evidence>
<dbReference type="OrthoDB" id="2139957at2759"/>
<dbReference type="Gene3D" id="1.10.12.10">
    <property type="entry name" value="Lyase 2-enoyl-coa Hydratase, Chain A, domain 2"/>
    <property type="match status" value="1"/>
</dbReference>
<evidence type="ECO:0000256" key="1">
    <source>
        <dbReference type="ARBA" id="ARBA00004275"/>
    </source>
</evidence>
<evidence type="ECO:0008006" key="9">
    <source>
        <dbReference type="Google" id="ProtNLM"/>
    </source>
</evidence>
<organism evidence="7 8">
    <name type="scientific">Diplocarpon coronariae</name>
    <dbReference type="NCBI Taxonomy" id="2795749"/>
    <lineage>
        <taxon>Eukaryota</taxon>
        <taxon>Fungi</taxon>
        <taxon>Dikarya</taxon>
        <taxon>Ascomycota</taxon>
        <taxon>Pezizomycotina</taxon>
        <taxon>Leotiomycetes</taxon>
        <taxon>Helotiales</taxon>
        <taxon>Drepanopezizaceae</taxon>
        <taxon>Diplocarpon</taxon>
    </lineage>
</organism>
<dbReference type="EMBL" id="MZNU01000284">
    <property type="protein sequence ID" value="OWP01155.1"/>
    <property type="molecule type" value="Genomic_DNA"/>
</dbReference>
<keyword evidence="8" id="KW-1185">Reference proteome</keyword>
<comment type="similarity">
    <text evidence="3">Belongs to the enoyl-CoA hydratase/isomerase family.</text>
</comment>
<sequence>MPPPFRITTPSPQTLLVTLTRPGKLNCIDTSTSRAIAAAWQRLDDDPSLCVGVITGEGRAFCAGADLLEWNTMNLTGTINPMTAPGLAGLPRRAGKKPIIAAVNGLCMGGGLEMIANCDMVLASPSALFALPEARRGIVPVAGCLPRLVRTLGLQRTSQLVLTGRSVDAHTLERWGLVNRVVAPGQDVVREALGVAAMMCENSPDALIVGRRGVRLAWEAGGVEEQVAGLLAEGEQRGYEVLVQGANFREGIRAFNEKRAPRWVDSKL</sequence>
<name>A0A218Z1K6_9HELO</name>
<dbReference type="GO" id="GO:0005777">
    <property type="term" value="C:peroxisome"/>
    <property type="evidence" value="ECO:0007669"/>
    <property type="project" value="UniProtKB-SubCell"/>
</dbReference>
<accession>A0A218Z1K6</accession>
<dbReference type="Pfam" id="PF00378">
    <property type="entry name" value="ECH_1"/>
    <property type="match status" value="1"/>
</dbReference>
<evidence type="ECO:0000256" key="3">
    <source>
        <dbReference type="ARBA" id="ARBA00005254"/>
    </source>
</evidence>
<reference evidence="7 8" key="1">
    <citation type="submission" date="2017-04" db="EMBL/GenBank/DDBJ databases">
        <title>Draft genome sequence of Marssonina coronaria NL1: causal agent of apple blotch.</title>
        <authorList>
            <person name="Cheng Q."/>
        </authorList>
    </citation>
    <scope>NUCLEOTIDE SEQUENCE [LARGE SCALE GENOMIC DNA]</scope>
    <source>
        <strain evidence="7 8">NL1</strain>
    </source>
</reference>
<dbReference type="STRING" id="503106.A0A218Z1K6"/>
<dbReference type="SUPFAM" id="SSF52096">
    <property type="entry name" value="ClpP/crotonase"/>
    <property type="match status" value="1"/>
</dbReference>
<keyword evidence="5" id="KW-0413">Isomerase</keyword>
<dbReference type="CDD" id="cd06558">
    <property type="entry name" value="crotonase-like"/>
    <property type="match status" value="1"/>
</dbReference>
<evidence type="ECO:0000256" key="5">
    <source>
        <dbReference type="ARBA" id="ARBA00023235"/>
    </source>
</evidence>
<gene>
    <name evidence="7" type="ORF">B2J93_1063</name>
</gene>
<evidence type="ECO:0000313" key="8">
    <source>
        <dbReference type="Proteomes" id="UP000242519"/>
    </source>
</evidence>
<keyword evidence="6" id="KW-0456">Lyase</keyword>
<dbReference type="GO" id="GO:0016829">
    <property type="term" value="F:lyase activity"/>
    <property type="evidence" value="ECO:0007669"/>
    <property type="project" value="UniProtKB-KW"/>
</dbReference>
<dbReference type="InterPro" id="IPR001753">
    <property type="entry name" value="Enoyl-CoA_hydra/iso"/>
</dbReference>
<evidence type="ECO:0000256" key="6">
    <source>
        <dbReference type="ARBA" id="ARBA00023239"/>
    </source>
</evidence>
<proteinExistence type="inferred from homology"/>
<dbReference type="FunFam" id="3.90.226.10:FF:000074">
    <property type="entry name" value="Enoyl-CoA hydratase (AFU_orthologue AFUA_2G10650)"/>
    <property type="match status" value="1"/>
</dbReference>
<dbReference type="PANTHER" id="PTHR11941:SF152">
    <property type="entry name" value="ENOYL-COA HYDRATASE_ISOMERASE FAMILY PROTEIN (AFU_ORTHOLOGUE AFUA_3G03410)"/>
    <property type="match status" value="1"/>
</dbReference>